<proteinExistence type="predicted"/>
<sequence length="349" mass="40855">MLNIRQLLIISFLLLVISCNNENNTYIKNFPKQQTLNAIQVPINEIIKAGNIYKSKDYIILRDIQTNAKYNFYVYSLPSFHFLYSFCPIGTGPGEYLMPTVIKNMPENRFAFRDHATDKYVSYLLTDTCAIMEEEFYLPSLDNKFFWEMNYVDTTQYLTKRSNSKSSTRELWNIKQRLLLDTLPNTFNLTEDLGKDYYTEFDDTWITVSGNHFASAYFFIDRIEFGEIRNGKLYLTGKIGVDFPPKFYLFNRNTFGSKFKYNVDNNIVRYEDLSCTQIGIYALYSGIPWGDSEKIHSSSVEVYDWKGNPIKRLLLNNNISSLIVDEKYKCIYGINLETNEDAILKFNLK</sequence>
<organism evidence="1 2">
    <name type="scientific">Phocaeicola vulgatus</name>
    <name type="common">Bacteroides vulgatus</name>
    <dbReference type="NCBI Taxonomy" id="821"/>
    <lineage>
        <taxon>Bacteria</taxon>
        <taxon>Pseudomonadati</taxon>
        <taxon>Bacteroidota</taxon>
        <taxon>Bacteroidia</taxon>
        <taxon>Bacteroidales</taxon>
        <taxon>Bacteroidaceae</taxon>
        <taxon>Phocaeicola</taxon>
    </lineage>
</organism>
<evidence type="ECO:0000313" key="1">
    <source>
        <dbReference type="EMBL" id="MCB7283569.1"/>
    </source>
</evidence>
<dbReference type="Proteomes" id="UP001199363">
    <property type="component" value="Unassembled WGS sequence"/>
</dbReference>
<comment type="caution">
    <text evidence="1">The sequence shown here is derived from an EMBL/GenBank/DDBJ whole genome shotgun (WGS) entry which is preliminary data.</text>
</comment>
<dbReference type="PROSITE" id="PS51257">
    <property type="entry name" value="PROKAR_LIPOPROTEIN"/>
    <property type="match status" value="1"/>
</dbReference>
<evidence type="ECO:0000313" key="2">
    <source>
        <dbReference type="Proteomes" id="UP001199363"/>
    </source>
</evidence>
<gene>
    <name evidence="1" type="ORF">LI282_21400</name>
</gene>
<dbReference type="RefSeq" id="WP_117926285.1">
    <property type="nucleotide sequence ID" value="NZ_CAXTCG010000024.1"/>
</dbReference>
<dbReference type="AlphaFoldDB" id="A0AAP2WTD0"/>
<protein>
    <submittedName>
        <fullName evidence="1">TolB-like 6-bladed beta-propeller domain-containing protein</fullName>
    </submittedName>
</protein>
<reference evidence="1" key="1">
    <citation type="submission" date="2021-10" db="EMBL/GenBank/DDBJ databases">
        <title>Collection of gut derived symbiotic bacterial strains cultured from healthy donors.</title>
        <authorList>
            <person name="Lin H."/>
            <person name="Littmann E."/>
            <person name="Kohout C."/>
            <person name="Pamer E.G."/>
        </authorList>
    </citation>
    <scope>NUCLEOTIDE SEQUENCE</scope>
    <source>
        <strain evidence="1">DFI.1.167</strain>
    </source>
</reference>
<name>A0AAP2WTD0_PHOVU</name>
<dbReference type="EMBL" id="JAJCQG010000121">
    <property type="protein sequence ID" value="MCB7283569.1"/>
    <property type="molecule type" value="Genomic_DNA"/>
</dbReference>
<accession>A0AAP2WTD0</accession>
<dbReference type="Pfam" id="PF15869">
    <property type="entry name" value="TolB_like"/>
    <property type="match status" value="1"/>
</dbReference>